<dbReference type="HOGENOM" id="CLU_124939_0_0_6"/>
<reference evidence="2 3" key="1">
    <citation type="submission" date="2014-10" db="EMBL/GenBank/DDBJ databases">
        <title>Whole genome sequence of Francisella endociliophora strain FSC1006, isolated from a laboratory culture of the marine ciliate Euplotes raikovi.</title>
        <authorList>
            <person name="Granberg M."/>
            <person name="Backman S."/>
            <person name="Lundmark E."/>
            <person name="Nilsson E."/>
            <person name="Karlsson E."/>
            <person name="Thelaus J."/>
            <person name="Ohrman C."/>
            <person name="Larkeryd A."/>
            <person name="Stenberg P."/>
        </authorList>
    </citation>
    <scope>NUCLEOTIDE SEQUENCE [LARGE SCALE GENOMIC DNA]</scope>
    <source>
        <strain evidence="2 3">FSC1006</strain>
    </source>
</reference>
<proteinExistence type="predicted"/>
<dbReference type="eggNOG" id="ENOG502ZCDZ">
    <property type="taxonomic scope" value="Bacteria"/>
</dbReference>
<dbReference type="EMBL" id="CP009574">
    <property type="protein sequence ID" value="AIT09146.1"/>
    <property type="molecule type" value="Genomic_DNA"/>
</dbReference>
<evidence type="ECO:0000259" key="1">
    <source>
        <dbReference type="Pfam" id="PF07566"/>
    </source>
</evidence>
<dbReference type="OrthoDB" id="850243at2"/>
<feature type="domain" description="DUF1543" evidence="1">
    <location>
        <begin position="93"/>
        <end position="136"/>
    </location>
</feature>
<accession>A0A097ENK3</accession>
<organism evidence="2 3">
    <name type="scientific">Candidatus Francisella endociliophora</name>
    <dbReference type="NCBI Taxonomy" id="653937"/>
    <lineage>
        <taxon>Bacteria</taxon>
        <taxon>Pseudomonadati</taxon>
        <taxon>Pseudomonadota</taxon>
        <taxon>Gammaproteobacteria</taxon>
        <taxon>Thiotrichales</taxon>
        <taxon>Francisellaceae</taxon>
        <taxon>Francisella</taxon>
    </lineage>
</organism>
<dbReference type="Proteomes" id="UP000029672">
    <property type="component" value="Chromosome"/>
</dbReference>
<dbReference type="STRING" id="1547445.LO80_03625"/>
<dbReference type="KEGG" id="frf:LO80_03625"/>
<dbReference type="Pfam" id="PF07566">
    <property type="entry name" value="DUF1543"/>
    <property type="match status" value="2"/>
</dbReference>
<dbReference type="RefSeq" id="WP_040008642.1">
    <property type="nucleotide sequence ID" value="NZ_CP009574.1"/>
</dbReference>
<evidence type="ECO:0000313" key="2">
    <source>
        <dbReference type="EMBL" id="AIT09146.1"/>
    </source>
</evidence>
<sequence>MSKLFIVYLGGSAPKANIELHDVQFVVGESIEDTYEQLRKNWFGTVKGLHLDSYKAVKGADGYQISLQDQPQDFDKNLYFVNLGGYDEYKLNELHEFALFVAADKAEAKEKAKKSLLKNSIHQHKDNLMEVDDCLELSKIGGKYIHLNSSDEKYDLRPDWFGYRVIG</sequence>
<name>A0A097ENK3_9GAMM</name>
<gene>
    <name evidence="2" type="ORF">LO80_03625</name>
</gene>
<keyword evidence="3" id="KW-1185">Reference proteome</keyword>
<protein>
    <recommendedName>
        <fullName evidence="1">DUF1543 domain-containing protein</fullName>
    </recommendedName>
</protein>
<feature type="domain" description="DUF1543" evidence="1">
    <location>
        <begin position="16"/>
        <end position="67"/>
    </location>
</feature>
<dbReference type="Gene3D" id="3.10.20.10">
    <property type="match status" value="2"/>
</dbReference>
<dbReference type="AlphaFoldDB" id="A0A097ENK3"/>
<evidence type="ECO:0000313" key="3">
    <source>
        <dbReference type="Proteomes" id="UP000029672"/>
    </source>
</evidence>
<dbReference type="InterPro" id="IPR011440">
    <property type="entry name" value="DUF1543"/>
</dbReference>